<proteinExistence type="predicted"/>
<dbReference type="InterPro" id="IPR000719">
    <property type="entry name" value="Prot_kinase_dom"/>
</dbReference>
<dbReference type="Gene3D" id="1.10.510.10">
    <property type="entry name" value="Transferase(Phosphotransferase) domain 1"/>
    <property type="match status" value="1"/>
</dbReference>
<dbReference type="Proteomes" id="UP000516018">
    <property type="component" value="Chromosome"/>
</dbReference>
<dbReference type="PANTHER" id="PTHR43289">
    <property type="entry name" value="MITOGEN-ACTIVATED PROTEIN KINASE KINASE KINASE 20-RELATED"/>
    <property type="match status" value="1"/>
</dbReference>
<evidence type="ECO:0000256" key="3">
    <source>
        <dbReference type="ARBA" id="ARBA00022679"/>
    </source>
</evidence>
<feature type="binding site" evidence="8">
    <location>
        <position position="54"/>
    </location>
    <ligand>
        <name>ATP</name>
        <dbReference type="ChEBI" id="CHEBI:30616"/>
    </ligand>
</feature>
<name>A0A7H0FVR9_9GAMM</name>
<dbReference type="PROSITE" id="PS50011">
    <property type="entry name" value="PROTEIN_KINASE_DOM"/>
    <property type="match status" value="1"/>
</dbReference>
<dbReference type="FunFam" id="1.10.510.10:FF:000021">
    <property type="entry name" value="Serine/threonine protein kinase"/>
    <property type="match status" value="1"/>
</dbReference>
<dbReference type="InterPro" id="IPR017441">
    <property type="entry name" value="Protein_kinase_ATP_BS"/>
</dbReference>
<dbReference type="GO" id="GO:0004674">
    <property type="term" value="F:protein serine/threonine kinase activity"/>
    <property type="evidence" value="ECO:0007669"/>
    <property type="project" value="UniProtKB-KW"/>
</dbReference>
<evidence type="ECO:0000313" key="11">
    <source>
        <dbReference type="EMBL" id="QNP40135.1"/>
    </source>
</evidence>
<dbReference type="InterPro" id="IPR011009">
    <property type="entry name" value="Kinase-like_dom_sf"/>
</dbReference>
<evidence type="ECO:0000256" key="6">
    <source>
        <dbReference type="ARBA" id="ARBA00022840"/>
    </source>
</evidence>
<dbReference type="Gene3D" id="1.25.40.10">
    <property type="entry name" value="Tetratricopeptide repeat domain"/>
    <property type="match status" value="3"/>
</dbReference>
<dbReference type="InterPro" id="IPR019734">
    <property type="entry name" value="TPR_rpt"/>
</dbReference>
<dbReference type="SUPFAM" id="SSF48452">
    <property type="entry name" value="TPR-like"/>
    <property type="match status" value="3"/>
</dbReference>
<dbReference type="Gene3D" id="3.30.200.20">
    <property type="entry name" value="Phosphorylase Kinase, domain 1"/>
    <property type="match status" value="1"/>
</dbReference>
<keyword evidence="5" id="KW-0418">Kinase</keyword>
<keyword evidence="3" id="KW-0808">Transferase</keyword>
<dbReference type="SMART" id="SM00220">
    <property type="entry name" value="S_TKc"/>
    <property type="match status" value="1"/>
</dbReference>
<keyword evidence="6 8" id="KW-0067">ATP-binding</keyword>
<protein>
    <recommendedName>
        <fullName evidence="1">non-specific serine/threonine protein kinase</fullName>
        <ecNumber evidence="1">2.7.11.1</ecNumber>
    </recommendedName>
</protein>
<feature type="domain" description="Protein kinase" evidence="10">
    <location>
        <begin position="25"/>
        <end position="299"/>
    </location>
</feature>
<keyword evidence="12" id="KW-1185">Reference proteome</keyword>
<dbReference type="SMART" id="SM00028">
    <property type="entry name" value="TPR"/>
    <property type="match status" value="7"/>
</dbReference>
<evidence type="ECO:0000256" key="9">
    <source>
        <dbReference type="SAM" id="MobiDB-lite"/>
    </source>
</evidence>
<feature type="repeat" description="TPR" evidence="7">
    <location>
        <begin position="701"/>
        <end position="734"/>
    </location>
</feature>
<dbReference type="Pfam" id="PF00069">
    <property type="entry name" value="Pkinase"/>
    <property type="match status" value="1"/>
</dbReference>
<gene>
    <name evidence="11" type="ORF">H8B22_11625</name>
</gene>
<dbReference type="Pfam" id="PF13424">
    <property type="entry name" value="TPR_12"/>
    <property type="match status" value="2"/>
</dbReference>
<dbReference type="SUPFAM" id="SSF56112">
    <property type="entry name" value="Protein kinase-like (PK-like)"/>
    <property type="match status" value="1"/>
</dbReference>
<evidence type="ECO:0000259" key="10">
    <source>
        <dbReference type="PROSITE" id="PS50011"/>
    </source>
</evidence>
<dbReference type="GO" id="GO:0005524">
    <property type="term" value="F:ATP binding"/>
    <property type="evidence" value="ECO:0007669"/>
    <property type="project" value="UniProtKB-UniRule"/>
</dbReference>
<dbReference type="EMBL" id="CP060820">
    <property type="protein sequence ID" value="QNP40135.1"/>
    <property type="molecule type" value="Genomic_DNA"/>
</dbReference>
<evidence type="ECO:0000256" key="7">
    <source>
        <dbReference type="PROSITE-ProRule" id="PRU00339"/>
    </source>
</evidence>
<evidence type="ECO:0000256" key="8">
    <source>
        <dbReference type="PROSITE-ProRule" id="PRU10141"/>
    </source>
</evidence>
<dbReference type="RefSeq" id="WP_187711578.1">
    <property type="nucleotide sequence ID" value="NZ_CP060820.1"/>
</dbReference>
<evidence type="ECO:0000256" key="4">
    <source>
        <dbReference type="ARBA" id="ARBA00022741"/>
    </source>
</evidence>
<keyword evidence="7" id="KW-0802">TPR repeat</keyword>
<dbReference type="KEGG" id="lsx:H8B22_11625"/>
<dbReference type="PROSITE" id="PS00107">
    <property type="entry name" value="PROTEIN_KINASE_ATP"/>
    <property type="match status" value="1"/>
</dbReference>
<sequence>MTEPTATGLHAQHQHAPGSILAGRFRIEAMLGIGGMGVVYRATDLALDVPVALKLLRPELAQRADAFERFRQELLLARQVSSPRVVRIHDLAQHDGQWLISMDYIDGEGLDRRLDREGALPPEVATAIARQLAEGLAAAHASGVVHRDLKPANVLIDRAGNAYISDFGVARSLASNGLTQSGAVVGTPDYLSPEQARGDTIDARSDLYTLGLILYEMLTGAMPFQGGTLSEILAQRMLRSPPPVTQAKPQTPAWLARLTDRLLRVQPAHRLQSAVAIVRAIDTREVPRDFALTRRHAAIAAVLAAALAGGGYAAWRYTHPSTPASVATVAPLHRVLVMPLTTPRDAIGEGRALALAELLRAALQASPGVAVVDGERTGQALRQLDPAASGKPDAAALQRIVGADRVLQLELLPSAGKRWQAKATLRTNGAEETAFEATASDPATAFTQLATSAALAKALGARTASVPFALPPCAQPCTDAALDAFGAALLARQRSAPADALAQVRKATAAAPGFALAWLLQADMAQAVGETDLAYEAIEAGQRSADAARTPVLQRRLRAERALLDGDPPAAAAEWRAELAQTPDNTFAELGQARALGAGGDFGGAIAALQKLVARDPNDPRAWFELGKFSILAGDAQRAVDEYLVRALVLYKRSGNRYGEAEAANALGIGYARLGQTLDAEKQYREAVELRRAVGNRRGLATSLRNLGNILSQQGKFDAAADALKQAAELHATLGDRGGLAAVENERGILAEERGDYPAALAHFRAALQAWQQLGEKGGTAQALNDIGFAHYQLGAYDDAQAYLVQSANAYRELGDQTGLIRTQQNLGLLAIARGQWSEARRQLDASLAAAEKQQMLEEAAVSRRNLAELELQQGHIDAAIEQATRAEALFREREDARGIADAGLLRVQALLAVRADAEARKALAALAAAIAQASSEQQGIAALLQAELAVRAGDQAAATQAITRARTLARASGVRHLQLQAALQATRQEPRASPDLERDTAALGNVPLRLRYLLASMQSAAARADSVALLGAYRQAVPLLRRGDYVDAWRLHELVRKSCVDSAGRASPSCGETADSALGKLRARIPVPLRPGFDRSLPPRNDALPLADADG</sequence>
<feature type="region of interest" description="Disordered" evidence="9">
    <location>
        <begin position="1092"/>
        <end position="1112"/>
    </location>
</feature>
<dbReference type="InterPro" id="IPR011990">
    <property type="entry name" value="TPR-like_helical_dom_sf"/>
</dbReference>
<dbReference type="CDD" id="cd14014">
    <property type="entry name" value="STKc_PknB_like"/>
    <property type="match status" value="1"/>
</dbReference>
<reference evidence="11 12" key="1">
    <citation type="submission" date="2020-08" db="EMBL/GenBank/DDBJ databases">
        <title>Lysobacter sp. II4 sp. nov., isolated from soil.</title>
        <authorList>
            <person name="Woo C.Y."/>
            <person name="Kim J."/>
        </authorList>
    </citation>
    <scope>NUCLEOTIDE SEQUENCE [LARGE SCALE GENOMIC DNA]</scope>
    <source>
        <strain evidence="11 12">II4</strain>
    </source>
</reference>
<dbReference type="InterPro" id="IPR008271">
    <property type="entry name" value="Ser/Thr_kinase_AS"/>
</dbReference>
<keyword evidence="4 8" id="KW-0547">Nucleotide-binding</keyword>
<evidence type="ECO:0000256" key="1">
    <source>
        <dbReference type="ARBA" id="ARBA00012513"/>
    </source>
</evidence>
<accession>A0A7H0FVR9</accession>
<dbReference type="Pfam" id="PF13432">
    <property type="entry name" value="TPR_16"/>
    <property type="match status" value="1"/>
</dbReference>
<dbReference type="AlphaFoldDB" id="A0A7H0FVR9"/>
<dbReference type="EC" id="2.7.11.1" evidence="1"/>
<keyword evidence="2" id="KW-0723">Serine/threonine-protein kinase</keyword>
<dbReference type="PANTHER" id="PTHR43289:SF6">
    <property type="entry name" value="SERINE_THREONINE-PROTEIN KINASE NEKL-3"/>
    <property type="match status" value="1"/>
</dbReference>
<dbReference type="PROSITE" id="PS50005">
    <property type="entry name" value="TPR"/>
    <property type="match status" value="1"/>
</dbReference>
<organism evidence="11 12">
    <name type="scientific">Agrilutibacter terrestris</name>
    <dbReference type="NCBI Taxonomy" id="2865112"/>
    <lineage>
        <taxon>Bacteria</taxon>
        <taxon>Pseudomonadati</taxon>
        <taxon>Pseudomonadota</taxon>
        <taxon>Gammaproteobacteria</taxon>
        <taxon>Lysobacterales</taxon>
        <taxon>Lysobacteraceae</taxon>
        <taxon>Agrilutibacter</taxon>
    </lineage>
</organism>
<evidence type="ECO:0000313" key="12">
    <source>
        <dbReference type="Proteomes" id="UP000516018"/>
    </source>
</evidence>
<evidence type="ECO:0000256" key="2">
    <source>
        <dbReference type="ARBA" id="ARBA00022527"/>
    </source>
</evidence>
<evidence type="ECO:0000256" key="5">
    <source>
        <dbReference type="ARBA" id="ARBA00022777"/>
    </source>
</evidence>
<dbReference type="PROSITE" id="PS00108">
    <property type="entry name" value="PROTEIN_KINASE_ST"/>
    <property type="match status" value="1"/>
</dbReference>